<evidence type="ECO:0000313" key="1">
    <source>
        <dbReference type="EMBL" id="KAJ1349734.1"/>
    </source>
</evidence>
<sequence length="175" mass="19205">MPAGQASTRRFTVTGFILPVSMAYSGDSAVRSRVPGIASSKDAAVGFVSRLVMQTVIDVLEQQGRSVLLPDAVISAILDQLSVQISYEPLECKAAALDAAVAMDSTMIKCYAFGLAERKKRYLFPRVYDEEGKRVSQSNYNYNYNCNCNNPDHNSHSDLLSIMLVITKVIMIVTL</sequence>
<organism evidence="1 2">
    <name type="scientific">Parelaphostrongylus tenuis</name>
    <name type="common">Meningeal worm</name>
    <dbReference type="NCBI Taxonomy" id="148309"/>
    <lineage>
        <taxon>Eukaryota</taxon>
        <taxon>Metazoa</taxon>
        <taxon>Ecdysozoa</taxon>
        <taxon>Nematoda</taxon>
        <taxon>Chromadorea</taxon>
        <taxon>Rhabditida</taxon>
        <taxon>Rhabditina</taxon>
        <taxon>Rhabditomorpha</taxon>
        <taxon>Strongyloidea</taxon>
        <taxon>Metastrongylidae</taxon>
        <taxon>Parelaphostrongylus</taxon>
    </lineage>
</organism>
<gene>
    <name evidence="1" type="ORF">KIN20_005373</name>
</gene>
<comment type="caution">
    <text evidence="1">The sequence shown here is derived from an EMBL/GenBank/DDBJ whole genome shotgun (WGS) entry which is preliminary data.</text>
</comment>
<evidence type="ECO:0000313" key="2">
    <source>
        <dbReference type="Proteomes" id="UP001196413"/>
    </source>
</evidence>
<reference evidence="1" key="1">
    <citation type="submission" date="2021-06" db="EMBL/GenBank/DDBJ databases">
        <title>Parelaphostrongylus tenuis whole genome reference sequence.</title>
        <authorList>
            <person name="Garwood T.J."/>
            <person name="Larsen P.A."/>
            <person name="Fountain-Jones N.M."/>
            <person name="Garbe J.R."/>
            <person name="Macchietto M.G."/>
            <person name="Kania S.A."/>
            <person name="Gerhold R.W."/>
            <person name="Richards J.E."/>
            <person name="Wolf T.M."/>
        </authorList>
    </citation>
    <scope>NUCLEOTIDE SEQUENCE</scope>
    <source>
        <strain evidence="1">MNPRO001-30</strain>
        <tissue evidence="1">Meninges</tissue>
    </source>
</reference>
<dbReference type="EMBL" id="JAHQIW010000729">
    <property type="protein sequence ID" value="KAJ1349734.1"/>
    <property type="molecule type" value="Genomic_DNA"/>
</dbReference>
<protein>
    <submittedName>
        <fullName evidence="1">Uncharacterized protein</fullName>
    </submittedName>
</protein>
<accession>A0AAD5QHF0</accession>
<proteinExistence type="predicted"/>
<name>A0AAD5QHF0_PARTN</name>
<keyword evidence="2" id="KW-1185">Reference proteome</keyword>
<dbReference type="Proteomes" id="UP001196413">
    <property type="component" value="Unassembled WGS sequence"/>
</dbReference>
<dbReference type="AlphaFoldDB" id="A0AAD5QHF0"/>